<gene>
    <name evidence="1" type="ORF">FH972_025718</name>
</gene>
<keyword evidence="2" id="KW-1185">Reference proteome</keyword>
<dbReference type="EMBL" id="VIBQ01000066">
    <property type="protein sequence ID" value="KAB8576190.1"/>
    <property type="molecule type" value="Genomic_DNA"/>
</dbReference>
<dbReference type="OrthoDB" id="10266325at2759"/>
<comment type="caution">
    <text evidence="1">The sequence shown here is derived from an EMBL/GenBank/DDBJ whole genome shotgun (WGS) entry which is preliminary data.</text>
</comment>
<reference evidence="1 2" key="1">
    <citation type="submission" date="2019-06" db="EMBL/GenBank/DDBJ databases">
        <title>A chromosomal-level reference genome of Carpinus fangiana (Coryloideae, Betulaceae).</title>
        <authorList>
            <person name="Yang X."/>
            <person name="Wang Z."/>
            <person name="Zhang L."/>
            <person name="Hao G."/>
            <person name="Liu J."/>
            <person name="Yang Y."/>
        </authorList>
    </citation>
    <scope>NUCLEOTIDE SEQUENCE [LARGE SCALE GENOMIC DNA]</scope>
    <source>
        <strain evidence="1">Cfa_2016G</strain>
        <tissue evidence="1">Leaf</tissue>
    </source>
</reference>
<sequence length="73" mass="8537">MPKYINAFREVPKLLFRTNFGPRVQLRDRSLKSAGSFDLRTVAGRVIPKALDPSTYRGIFYYQEFFARSTLNF</sequence>
<protein>
    <submittedName>
        <fullName evidence="1">Uncharacterized protein</fullName>
    </submittedName>
</protein>
<name>A0A5N6L1U6_9ROSI</name>
<proteinExistence type="predicted"/>
<evidence type="ECO:0000313" key="1">
    <source>
        <dbReference type="EMBL" id="KAB8576190.1"/>
    </source>
</evidence>
<dbReference type="Proteomes" id="UP000327013">
    <property type="component" value="Unassembled WGS sequence"/>
</dbReference>
<organism evidence="1 2">
    <name type="scientific">Carpinus fangiana</name>
    <dbReference type="NCBI Taxonomy" id="176857"/>
    <lineage>
        <taxon>Eukaryota</taxon>
        <taxon>Viridiplantae</taxon>
        <taxon>Streptophyta</taxon>
        <taxon>Embryophyta</taxon>
        <taxon>Tracheophyta</taxon>
        <taxon>Spermatophyta</taxon>
        <taxon>Magnoliopsida</taxon>
        <taxon>eudicotyledons</taxon>
        <taxon>Gunneridae</taxon>
        <taxon>Pentapetalae</taxon>
        <taxon>rosids</taxon>
        <taxon>fabids</taxon>
        <taxon>Fagales</taxon>
        <taxon>Betulaceae</taxon>
        <taxon>Carpinus</taxon>
    </lineage>
</organism>
<dbReference type="AlphaFoldDB" id="A0A5N6L1U6"/>
<accession>A0A5N6L1U6</accession>
<evidence type="ECO:0000313" key="2">
    <source>
        <dbReference type="Proteomes" id="UP000327013"/>
    </source>
</evidence>